<sequence length="158" mass="17798">MANKQRNSARKGRIFIVHPTLERMLLSCDNRKSVAFKVNVDKSNFADSCKLKKDLHLSTYARCAAAFGKEVLVLQVPQGLIEKIVEVKPHISGRCYTIQEESLTQLLNELFDLEATQLCKCVTDLFSEIKNVGKTTEMKLLLRHLAGALIKASEEYAE</sequence>
<dbReference type="GeneID" id="94550518"/>
<keyword evidence="2" id="KW-1185">Reference proteome</keyword>
<dbReference type="RefSeq" id="WP_133241530.1">
    <property type="nucleotide sequence ID" value="NZ_QEKY01000006.1"/>
</dbReference>
<comment type="caution">
    <text evidence="1">The sequence shown here is derived from an EMBL/GenBank/DDBJ whole genome shotgun (WGS) entry which is preliminary data.</text>
</comment>
<dbReference type="EMBL" id="QEKY01000006">
    <property type="protein sequence ID" value="PVZ11550.1"/>
    <property type="molecule type" value="Genomic_DNA"/>
</dbReference>
<dbReference type="Proteomes" id="UP000245462">
    <property type="component" value="Unassembled WGS sequence"/>
</dbReference>
<organism evidence="1 2">
    <name type="scientific">Porphyromonas loveana</name>
    <dbReference type="NCBI Taxonomy" id="1884669"/>
    <lineage>
        <taxon>Bacteria</taxon>
        <taxon>Pseudomonadati</taxon>
        <taxon>Bacteroidota</taxon>
        <taxon>Bacteroidia</taxon>
        <taxon>Bacteroidales</taxon>
        <taxon>Porphyromonadaceae</taxon>
        <taxon>Porphyromonas</taxon>
    </lineage>
</organism>
<evidence type="ECO:0000313" key="1">
    <source>
        <dbReference type="EMBL" id="PVZ11550.1"/>
    </source>
</evidence>
<accession>A0A2U1FHS1</accession>
<dbReference type="OrthoDB" id="1074314at2"/>
<reference evidence="1 2" key="1">
    <citation type="submission" date="2018-04" db="EMBL/GenBank/DDBJ databases">
        <title>Genomic Encyclopedia of Type Strains, Phase IV (KMG-IV): sequencing the most valuable type-strain genomes for metagenomic binning, comparative biology and taxonomic classification.</title>
        <authorList>
            <person name="Goeker M."/>
        </authorList>
    </citation>
    <scope>NUCLEOTIDE SEQUENCE [LARGE SCALE GENOMIC DNA]</scope>
    <source>
        <strain evidence="1 2">DSM 28520</strain>
    </source>
</reference>
<proteinExistence type="predicted"/>
<protein>
    <submittedName>
        <fullName evidence="1">Uncharacterized protein</fullName>
    </submittedName>
</protein>
<evidence type="ECO:0000313" key="2">
    <source>
        <dbReference type="Proteomes" id="UP000245462"/>
    </source>
</evidence>
<dbReference type="AlphaFoldDB" id="A0A2U1FHS1"/>
<name>A0A2U1FHS1_9PORP</name>
<gene>
    <name evidence="1" type="ORF">C7382_10610</name>
</gene>